<dbReference type="PANTHER" id="PTHR21576:SF44">
    <property type="entry name" value="MAJOR FACILITATOR SUPERFAMILY PROTEIN"/>
    <property type="match status" value="1"/>
</dbReference>
<name>A0AAD5G9P6_AMBAR</name>
<dbReference type="PROSITE" id="PS00915">
    <property type="entry name" value="PI3_4_KINASE_1"/>
    <property type="match status" value="1"/>
</dbReference>
<feature type="non-terminal residue" evidence="8">
    <location>
        <position position="1"/>
    </location>
</feature>
<dbReference type="InterPro" id="IPR011009">
    <property type="entry name" value="Kinase-like_dom_sf"/>
</dbReference>
<sequence length="706" mass="78433">PPPDDFSLKETKPHLGGGKITGDKLTSTYDLVEQMQYLYVRVREICRLRMSLVLEACSSKARLKSVYLSMRRPNQRKSLPLRGFTNIYEVYEIILYLSSISPSHQRPPLKAKAMHDTPRIEFSKVHEDVETLLSALTTTQAKSHKSEVQPALMNEDLLSRDEQNIFLLLNLLVNSEIPLQSAAKVPIMIAFDVADRDGDPNDIKPQACIFKVGDDCRQDVLALQVISLLKDIFAAVGLGCAKFAQHEAKWAKHLMVEFGPVGSLAFETACENFIISSSGYAVASLLLQPKDRRNGKLLIDNEGRLVHIDFGFIFEISPGGNMRFESVHFKLSHEMTQLLDPFDAMKSDTWHLFESSQQHALSEPNVDYLIIYPKATYWQFGQAGWLMHLTKIMRDSLLETRVGYMFGSISPVIKKTMGYNQRQTATLGVVKDIGAAIGFGSLLREIKSGKEASAAKILDLFAQSIFFVNNQNGLGSAGLGYAGLGRLCICIFVGANGETYFNTGDLVTGVQNFPKNRGPVVGILKGFAGLSGAILTQTKLQSSSWLQWDRQSRENPVEESLLNEGQKRENEVIFNEVDDETGSEVDLLSAQERKRRMNHLQAKLVQAAADGAVGVKRKKGPRRGEDFTLMQALVKADLLLLFFSLVLASGSGLTIIDNLGQMCQSLGYENPHIFVSMISIWNFLGRVAGGYFSEIIVRIYDTCSGH</sequence>
<dbReference type="EMBL" id="JAMZMK010010260">
    <property type="protein sequence ID" value="KAI7732313.1"/>
    <property type="molecule type" value="Genomic_DNA"/>
</dbReference>
<dbReference type="InterPro" id="IPR018936">
    <property type="entry name" value="PI3/4_kinase_CS"/>
</dbReference>
<feature type="domain" description="PI3K/PI4K catalytic" evidence="7">
    <location>
        <begin position="1"/>
        <end position="441"/>
    </location>
</feature>
<gene>
    <name evidence="8" type="ORF">M8C21_010052</name>
</gene>
<evidence type="ECO:0000313" key="9">
    <source>
        <dbReference type="Proteomes" id="UP001206925"/>
    </source>
</evidence>
<dbReference type="SMART" id="SM00146">
    <property type="entry name" value="PI3Kc"/>
    <property type="match status" value="1"/>
</dbReference>
<dbReference type="SUPFAM" id="SSF56112">
    <property type="entry name" value="Protein kinase-like (PK-like)"/>
    <property type="match status" value="1"/>
</dbReference>
<evidence type="ECO:0000256" key="3">
    <source>
        <dbReference type="ARBA" id="ARBA00022692"/>
    </source>
</evidence>
<dbReference type="Proteomes" id="UP001206925">
    <property type="component" value="Unassembled WGS sequence"/>
</dbReference>
<dbReference type="Gene3D" id="1.10.1070.11">
    <property type="entry name" value="Phosphatidylinositol 3-/4-kinase, catalytic domain"/>
    <property type="match status" value="1"/>
</dbReference>
<dbReference type="GO" id="GO:0016301">
    <property type="term" value="F:kinase activity"/>
    <property type="evidence" value="ECO:0007669"/>
    <property type="project" value="UniProtKB-KW"/>
</dbReference>
<evidence type="ECO:0000256" key="2">
    <source>
        <dbReference type="ARBA" id="ARBA00022679"/>
    </source>
</evidence>
<dbReference type="AlphaFoldDB" id="A0AAD5G9P6"/>
<accession>A0AAD5G9P6</accession>
<dbReference type="InterPro" id="IPR010658">
    <property type="entry name" value="Nodulin-like"/>
</dbReference>
<evidence type="ECO:0000256" key="4">
    <source>
        <dbReference type="ARBA" id="ARBA00022777"/>
    </source>
</evidence>
<dbReference type="PANTHER" id="PTHR21576">
    <property type="entry name" value="UNCHARACTERIZED NODULIN-LIKE PROTEIN"/>
    <property type="match status" value="1"/>
</dbReference>
<proteinExistence type="predicted"/>
<comment type="caution">
    <text evidence="8">The sequence shown here is derived from an EMBL/GenBank/DDBJ whole genome shotgun (WGS) entry which is preliminary data.</text>
</comment>
<evidence type="ECO:0000256" key="1">
    <source>
        <dbReference type="ARBA" id="ARBA00004141"/>
    </source>
</evidence>
<keyword evidence="3" id="KW-0812">Transmembrane</keyword>
<dbReference type="GO" id="GO:0016020">
    <property type="term" value="C:membrane"/>
    <property type="evidence" value="ECO:0007669"/>
    <property type="project" value="UniProtKB-SubCell"/>
</dbReference>
<dbReference type="InterPro" id="IPR036940">
    <property type="entry name" value="PI3/4_kinase_cat_sf"/>
</dbReference>
<dbReference type="InterPro" id="IPR000403">
    <property type="entry name" value="PI3/4_kinase_cat_dom"/>
</dbReference>
<dbReference type="Pfam" id="PF06813">
    <property type="entry name" value="Nodulin-like"/>
    <property type="match status" value="1"/>
</dbReference>
<evidence type="ECO:0000256" key="6">
    <source>
        <dbReference type="ARBA" id="ARBA00023136"/>
    </source>
</evidence>
<evidence type="ECO:0000259" key="7">
    <source>
        <dbReference type="PROSITE" id="PS50290"/>
    </source>
</evidence>
<evidence type="ECO:0000256" key="5">
    <source>
        <dbReference type="ARBA" id="ARBA00022989"/>
    </source>
</evidence>
<keyword evidence="5" id="KW-1133">Transmembrane helix</keyword>
<comment type="subcellular location">
    <subcellularLocation>
        <location evidence="1">Membrane</location>
        <topology evidence="1">Multi-pass membrane protein</topology>
    </subcellularLocation>
</comment>
<protein>
    <recommendedName>
        <fullName evidence="7">PI3K/PI4K catalytic domain-containing protein</fullName>
    </recommendedName>
</protein>
<keyword evidence="4" id="KW-0418">Kinase</keyword>
<keyword evidence="2" id="KW-0808">Transferase</keyword>
<organism evidence="8 9">
    <name type="scientific">Ambrosia artemisiifolia</name>
    <name type="common">Common ragweed</name>
    <dbReference type="NCBI Taxonomy" id="4212"/>
    <lineage>
        <taxon>Eukaryota</taxon>
        <taxon>Viridiplantae</taxon>
        <taxon>Streptophyta</taxon>
        <taxon>Embryophyta</taxon>
        <taxon>Tracheophyta</taxon>
        <taxon>Spermatophyta</taxon>
        <taxon>Magnoliopsida</taxon>
        <taxon>eudicotyledons</taxon>
        <taxon>Gunneridae</taxon>
        <taxon>Pentapetalae</taxon>
        <taxon>asterids</taxon>
        <taxon>campanulids</taxon>
        <taxon>Asterales</taxon>
        <taxon>Asteraceae</taxon>
        <taxon>Asteroideae</taxon>
        <taxon>Heliantheae alliance</taxon>
        <taxon>Heliantheae</taxon>
        <taxon>Ambrosia</taxon>
    </lineage>
</organism>
<dbReference type="Gene3D" id="3.30.1010.10">
    <property type="entry name" value="Phosphatidylinositol 3-kinase Catalytic Subunit, Chain A, domain 4"/>
    <property type="match status" value="1"/>
</dbReference>
<keyword evidence="6" id="KW-0472">Membrane</keyword>
<dbReference type="Pfam" id="PF00454">
    <property type="entry name" value="PI3_PI4_kinase"/>
    <property type="match status" value="1"/>
</dbReference>
<reference evidence="8" key="1">
    <citation type="submission" date="2022-06" db="EMBL/GenBank/DDBJ databases">
        <title>Uncovering the hologenomic basis of an extraordinary plant invasion.</title>
        <authorList>
            <person name="Bieker V.C."/>
            <person name="Martin M.D."/>
            <person name="Gilbert T."/>
            <person name="Hodgins K."/>
            <person name="Battlay P."/>
            <person name="Petersen B."/>
            <person name="Wilson J."/>
        </authorList>
    </citation>
    <scope>NUCLEOTIDE SEQUENCE</scope>
    <source>
        <strain evidence="8">AA19_3_7</strain>
        <tissue evidence="8">Leaf</tissue>
    </source>
</reference>
<keyword evidence="9" id="KW-1185">Reference proteome</keyword>
<dbReference type="PROSITE" id="PS50290">
    <property type="entry name" value="PI3_4_KINASE_3"/>
    <property type="match status" value="1"/>
</dbReference>
<evidence type="ECO:0000313" key="8">
    <source>
        <dbReference type="EMBL" id="KAI7732313.1"/>
    </source>
</evidence>